<sequence>MDIIHIFYCNIYTTKFLNAFKLSCVAISISSSSHSERFFIMKKIIDMDRNNLFKIYSFYFLEKNNKKLNTAHNNIFIHCVLVYKIYKEHFRPLSCLLSSAYKNN</sequence>
<dbReference type="Proteomes" id="UP000003163">
    <property type="component" value="Unassembled WGS sequence"/>
</dbReference>
<keyword evidence="2" id="KW-1185">Reference proteome</keyword>
<dbReference type="EMBL" id="AFBI03000082">
    <property type="protein sequence ID" value="EJW02246.1"/>
    <property type="molecule type" value="Genomic_DNA"/>
</dbReference>
<evidence type="ECO:0000313" key="2">
    <source>
        <dbReference type="Proteomes" id="UP000003163"/>
    </source>
</evidence>
<dbReference type="VEuPathDB" id="MicrosporidiaDB:EDEG_03316"/>
<dbReference type="HOGENOM" id="CLU_2250114_0_0_1"/>
<dbReference type="InParanoid" id="J9D341"/>
<reference evidence="1 2" key="1">
    <citation type="submission" date="2011-08" db="EMBL/GenBank/DDBJ databases">
        <authorList>
            <person name="Liu Z.J."/>
            <person name="Shi F.L."/>
            <person name="Lu J.Q."/>
            <person name="Li M."/>
            <person name="Wang Z.L."/>
        </authorList>
    </citation>
    <scope>NUCLEOTIDE SEQUENCE [LARGE SCALE GENOMIC DNA]</scope>
    <source>
        <strain evidence="1 2">USNM 41457</strain>
    </source>
</reference>
<proteinExistence type="predicted"/>
<reference evidence="2" key="2">
    <citation type="submission" date="2015-07" db="EMBL/GenBank/DDBJ databases">
        <title>Contrasting host-pathogen interactions and genome evolution in two generalist and specialist microsporidian pathogens of mosquitoes.</title>
        <authorList>
            <consortium name="The Broad Institute Genomics Platform"/>
            <consortium name="The Broad Institute Genome Sequencing Center for Infectious Disease"/>
            <person name="Cuomo C.A."/>
            <person name="Sanscrainte N.D."/>
            <person name="Goldberg J.M."/>
            <person name="Heiman D."/>
            <person name="Young S."/>
            <person name="Zeng Q."/>
            <person name="Becnel J.J."/>
            <person name="Birren B.W."/>
        </authorList>
    </citation>
    <scope>NUCLEOTIDE SEQUENCE [LARGE SCALE GENOMIC DNA]</scope>
    <source>
        <strain evidence="2">USNM 41457</strain>
    </source>
</reference>
<gene>
    <name evidence="1" type="ORF">EDEG_03316</name>
</gene>
<accession>J9D341</accession>
<comment type="caution">
    <text evidence="1">The sequence shown here is derived from an EMBL/GenBank/DDBJ whole genome shotgun (WGS) entry which is preliminary data.</text>
</comment>
<organism evidence="1 2">
    <name type="scientific">Edhazardia aedis (strain USNM 41457)</name>
    <name type="common">Microsporidian parasite</name>
    <dbReference type="NCBI Taxonomy" id="1003232"/>
    <lineage>
        <taxon>Eukaryota</taxon>
        <taxon>Fungi</taxon>
        <taxon>Fungi incertae sedis</taxon>
        <taxon>Microsporidia</taxon>
        <taxon>Edhazardia</taxon>
    </lineage>
</organism>
<protein>
    <submittedName>
        <fullName evidence="1">Uncharacterized protein</fullName>
    </submittedName>
</protein>
<evidence type="ECO:0000313" key="1">
    <source>
        <dbReference type="EMBL" id="EJW02246.1"/>
    </source>
</evidence>
<name>J9D341_EDHAE</name>
<dbReference type="AlphaFoldDB" id="J9D341"/>